<name>A0ABR0B9C9_9CRUS</name>
<reference evidence="2 3" key="1">
    <citation type="journal article" date="2023" name="Nucleic Acids Res.">
        <title>The hologenome of Daphnia magna reveals possible DNA methylation and microbiome-mediated evolution of the host genome.</title>
        <authorList>
            <person name="Chaturvedi A."/>
            <person name="Li X."/>
            <person name="Dhandapani V."/>
            <person name="Marshall H."/>
            <person name="Kissane S."/>
            <person name="Cuenca-Cambronero M."/>
            <person name="Asole G."/>
            <person name="Calvet F."/>
            <person name="Ruiz-Romero M."/>
            <person name="Marangio P."/>
            <person name="Guigo R."/>
            <person name="Rago D."/>
            <person name="Mirbahai L."/>
            <person name="Eastwood N."/>
            <person name="Colbourne J.K."/>
            <person name="Zhou J."/>
            <person name="Mallon E."/>
            <person name="Orsini L."/>
        </authorList>
    </citation>
    <scope>NUCLEOTIDE SEQUENCE [LARGE SCALE GENOMIC DNA]</scope>
    <source>
        <strain evidence="2">LRV0_1</strain>
    </source>
</reference>
<comment type="caution">
    <text evidence="2">The sequence shown here is derived from an EMBL/GenBank/DDBJ whole genome shotgun (WGS) entry which is preliminary data.</text>
</comment>
<proteinExistence type="predicted"/>
<evidence type="ECO:0000313" key="2">
    <source>
        <dbReference type="EMBL" id="KAK4045187.1"/>
    </source>
</evidence>
<feature type="compositionally biased region" description="Basic residues" evidence="1">
    <location>
        <begin position="149"/>
        <end position="164"/>
    </location>
</feature>
<evidence type="ECO:0000256" key="1">
    <source>
        <dbReference type="SAM" id="MobiDB-lite"/>
    </source>
</evidence>
<feature type="compositionally biased region" description="Basic residues" evidence="1">
    <location>
        <begin position="250"/>
        <end position="272"/>
    </location>
</feature>
<evidence type="ECO:0000313" key="3">
    <source>
        <dbReference type="Proteomes" id="UP001234178"/>
    </source>
</evidence>
<keyword evidence="3" id="KW-1185">Reference proteome</keyword>
<gene>
    <name evidence="2" type="ORF">OUZ56_032595</name>
</gene>
<feature type="region of interest" description="Disordered" evidence="1">
    <location>
        <begin position="413"/>
        <end position="448"/>
    </location>
</feature>
<dbReference type="EMBL" id="JAOYFB010000041">
    <property type="protein sequence ID" value="KAK4045187.1"/>
    <property type="molecule type" value="Genomic_DNA"/>
</dbReference>
<accession>A0ABR0B9C9</accession>
<organism evidence="2 3">
    <name type="scientific">Daphnia magna</name>
    <dbReference type="NCBI Taxonomy" id="35525"/>
    <lineage>
        <taxon>Eukaryota</taxon>
        <taxon>Metazoa</taxon>
        <taxon>Ecdysozoa</taxon>
        <taxon>Arthropoda</taxon>
        <taxon>Crustacea</taxon>
        <taxon>Branchiopoda</taxon>
        <taxon>Diplostraca</taxon>
        <taxon>Cladocera</taxon>
        <taxon>Anomopoda</taxon>
        <taxon>Daphniidae</taxon>
        <taxon>Daphnia</taxon>
    </lineage>
</organism>
<feature type="region of interest" description="Disordered" evidence="1">
    <location>
        <begin position="137"/>
        <end position="272"/>
    </location>
</feature>
<dbReference type="Proteomes" id="UP001234178">
    <property type="component" value="Unassembled WGS sequence"/>
</dbReference>
<feature type="compositionally biased region" description="Basic and acidic residues" evidence="1">
    <location>
        <begin position="168"/>
        <end position="180"/>
    </location>
</feature>
<sequence length="543" mass="60468">MTYPRKHVRNRVPVYERQHRKLLRPGRQQEVLGPGDILFVPRREKPERLLSDDHPIDGVMENLRIRTDAAELHAPKINQQSCDRLRGPFRIVPVGRHQDNKRLRWQPVRPFLNLEDGANEHRTNLQQRLRAHRLFSVPPRDSSTNAVRRSGHRSTNKRLRRRSTFHGVPKEVEHLRDVRKLPVRAPNRPARESMRGAAESLPHRSAPRADRRGPNQVPPPLTPKTTSPRAEAPRGTAQCPQSRCDTARTAGRRATGKAPRGRWGRRRRHLRKSSYSSALPTWCASKLAKVVGRPLVLPKDGDHLGRDERAKTEHDAQLFEAAVARRVAGLVFALGILRRFNGRPCAPALKPPIVRSPPRHDLQEAVFAVVEAHGRRAFRVARRSLAAVVGRGVRLAANFRVAAVRASPENRDPIVSPHLRAPSPLQESAMPLRQVASHRTSRRTAGRSSATSSVSCHFSSLPAALVPCCGTPGSNGRLGQSLVDCQCVPDRARFADAGILTIFRRGTYTADDGCTVCRCGVDTGGPYLDFKSFPCDSSACPPK</sequence>
<protein>
    <submittedName>
        <fullName evidence="2">Uncharacterized protein</fullName>
    </submittedName>
</protein>